<organism evidence="3 4">
    <name type="scientific">Deinococcus arboris</name>
    <dbReference type="NCBI Taxonomy" id="2682977"/>
    <lineage>
        <taxon>Bacteria</taxon>
        <taxon>Thermotogati</taxon>
        <taxon>Deinococcota</taxon>
        <taxon>Deinococci</taxon>
        <taxon>Deinococcales</taxon>
        <taxon>Deinococcaceae</taxon>
        <taxon>Deinococcus</taxon>
    </lineage>
</organism>
<name>A0A7C9HUA0_9DEIO</name>
<protein>
    <submittedName>
        <fullName evidence="3">Uncharacterized protein</fullName>
    </submittedName>
</protein>
<evidence type="ECO:0000256" key="1">
    <source>
        <dbReference type="SAM" id="MobiDB-lite"/>
    </source>
</evidence>
<dbReference type="AlphaFoldDB" id="A0A7C9HUA0"/>
<proteinExistence type="predicted"/>
<keyword evidence="2" id="KW-0732">Signal</keyword>
<feature type="region of interest" description="Disordered" evidence="1">
    <location>
        <begin position="32"/>
        <end position="51"/>
    </location>
</feature>
<reference evidence="3 4" key="1">
    <citation type="submission" date="2019-12" db="EMBL/GenBank/DDBJ databases">
        <title>Deinococcus sp. HMF7620 Genome sequencing and assembly.</title>
        <authorList>
            <person name="Kang H."/>
            <person name="Kim H."/>
            <person name="Joh K."/>
        </authorList>
    </citation>
    <scope>NUCLEOTIDE SEQUENCE [LARGE SCALE GENOMIC DNA]</scope>
    <source>
        <strain evidence="3 4">HMF7620</strain>
    </source>
</reference>
<feature type="signal peptide" evidence="2">
    <location>
        <begin position="1"/>
        <end position="30"/>
    </location>
</feature>
<accession>A0A7C9HUA0</accession>
<evidence type="ECO:0000313" key="3">
    <source>
        <dbReference type="EMBL" id="MVN89213.1"/>
    </source>
</evidence>
<dbReference type="EMBL" id="WQLB01000047">
    <property type="protein sequence ID" value="MVN89213.1"/>
    <property type="molecule type" value="Genomic_DNA"/>
</dbReference>
<evidence type="ECO:0000256" key="2">
    <source>
        <dbReference type="SAM" id="SignalP"/>
    </source>
</evidence>
<sequence length="241" mass="25496">MSLEQSSRQNAGWWRASLFLALLAMGTAGAQLSPSASGATPPGSPLSPLRGLHTFMTTFTPPAAEGSLLALAQREGLTWGATQNLFARRLTDEAATFLDWRGHSHGGAGSVFTTVRAATYRSGTQALLVLNRQWCAQGACQERSAFAWLRPGGTLTPTGEHDVIPLLRDQEFLTGSVPPCLRAVTLGVSYLPAPGGLHLHALPLLPPDAARACTAARVNLAAVTRPLRLVWHAASGKFKKG</sequence>
<dbReference type="RefSeq" id="WP_157461471.1">
    <property type="nucleotide sequence ID" value="NZ_WQLB01000047.1"/>
</dbReference>
<feature type="chain" id="PRO_5028954492" evidence="2">
    <location>
        <begin position="31"/>
        <end position="241"/>
    </location>
</feature>
<gene>
    <name evidence="3" type="ORF">GO986_20980</name>
</gene>
<keyword evidence="4" id="KW-1185">Reference proteome</keyword>
<dbReference type="Proteomes" id="UP000483286">
    <property type="component" value="Unassembled WGS sequence"/>
</dbReference>
<evidence type="ECO:0000313" key="4">
    <source>
        <dbReference type="Proteomes" id="UP000483286"/>
    </source>
</evidence>
<comment type="caution">
    <text evidence="3">The sequence shown here is derived from an EMBL/GenBank/DDBJ whole genome shotgun (WGS) entry which is preliminary data.</text>
</comment>